<dbReference type="AlphaFoldDB" id="A0A101M3X5"/>
<gene>
    <name evidence="2" type="ORF">ABT39_MTgene332</name>
</gene>
<comment type="caution">
    <text evidence="2">The sequence shown here is derived from an EMBL/GenBank/DDBJ whole genome shotgun (WGS) entry which is preliminary data.</text>
</comment>
<organism evidence="2">
    <name type="scientific">Picea glauca</name>
    <name type="common">White spruce</name>
    <name type="synonym">Pinus glauca</name>
    <dbReference type="NCBI Taxonomy" id="3330"/>
    <lineage>
        <taxon>Eukaryota</taxon>
        <taxon>Viridiplantae</taxon>
        <taxon>Streptophyta</taxon>
        <taxon>Embryophyta</taxon>
        <taxon>Tracheophyta</taxon>
        <taxon>Spermatophyta</taxon>
        <taxon>Pinopsida</taxon>
        <taxon>Pinidae</taxon>
        <taxon>Conifers I</taxon>
        <taxon>Pinales</taxon>
        <taxon>Pinaceae</taxon>
        <taxon>Picea</taxon>
    </lineage>
</organism>
<protein>
    <submittedName>
        <fullName evidence="2">Uncharacterized protein</fullName>
    </submittedName>
</protein>
<evidence type="ECO:0000256" key="1">
    <source>
        <dbReference type="SAM" id="MobiDB-lite"/>
    </source>
</evidence>
<geneLocation type="mitochondrion" evidence="2"/>
<accession>A0A101M3X5</accession>
<proteinExistence type="predicted"/>
<reference evidence="2" key="1">
    <citation type="journal article" date="2015" name="Genome Biol. Evol.">
        <title>Organellar Genomes of White Spruce (Picea glauca): Assembly and Annotation.</title>
        <authorList>
            <person name="Jackman S.D."/>
            <person name="Warren R.L."/>
            <person name="Gibb E.A."/>
            <person name="Vandervalk B.P."/>
            <person name="Mohamadi H."/>
            <person name="Chu J."/>
            <person name="Raymond A."/>
            <person name="Pleasance S."/>
            <person name="Coope R."/>
            <person name="Wildung M.R."/>
            <person name="Ritland C.E."/>
            <person name="Bousquet J."/>
            <person name="Jones S.J."/>
            <person name="Bohlmann J."/>
            <person name="Birol I."/>
        </authorList>
    </citation>
    <scope>NUCLEOTIDE SEQUENCE [LARGE SCALE GENOMIC DNA]</scope>
    <source>
        <tissue evidence="2">Flushing bud</tissue>
    </source>
</reference>
<keyword evidence="2" id="KW-0496">Mitochondrion</keyword>
<sequence length="102" mass="10891">MLLRSDPAGEQSQSAAEETASVPLFASSPPSTGVWVGITVGRWLPEETPIRSAGWEAPTSSRSQGEVHHDGLGTSLCVPERKDGPDIILLRHALHIYGFACI</sequence>
<evidence type="ECO:0000313" key="2">
    <source>
        <dbReference type="EMBL" id="KUM50489.1"/>
    </source>
</evidence>
<feature type="region of interest" description="Disordered" evidence="1">
    <location>
        <begin position="1"/>
        <end position="27"/>
    </location>
</feature>
<dbReference type="EMBL" id="LKAM01000001">
    <property type="protein sequence ID" value="KUM50489.1"/>
    <property type="molecule type" value="Genomic_DNA"/>
</dbReference>
<name>A0A101M3X5_PICGL</name>